<gene>
    <name evidence="6" type="ORF">GHK62_04295</name>
</gene>
<name>A0A6N7L8F2_SINTE</name>
<dbReference type="Pfam" id="PF00293">
    <property type="entry name" value="NUDIX"/>
    <property type="match status" value="1"/>
</dbReference>
<dbReference type="Proteomes" id="UP000439983">
    <property type="component" value="Unassembled WGS sequence"/>
</dbReference>
<dbReference type="GO" id="GO:0034432">
    <property type="term" value="F:bis(5'-adenosyl)-pentaphosphatase activity"/>
    <property type="evidence" value="ECO:0007669"/>
    <property type="project" value="TreeGrafter"/>
</dbReference>
<dbReference type="GO" id="GO:0000298">
    <property type="term" value="F:endopolyphosphatase activity"/>
    <property type="evidence" value="ECO:0007669"/>
    <property type="project" value="TreeGrafter"/>
</dbReference>
<dbReference type="PANTHER" id="PTHR12629">
    <property type="entry name" value="DIPHOSPHOINOSITOL POLYPHOSPHATE PHOSPHOHYDROLASE"/>
    <property type="match status" value="1"/>
</dbReference>
<evidence type="ECO:0000313" key="6">
    <source>
        <dbReference type="EMBL" id="MQX14002.1"/>
    </source>
</evidence>
<dbReference type="InterPro" id="IPR047198">
    <property type="entry name" value="DDP-like_NUDIX"/>
</dbReference>
<reference evidence="6 7" key="1">
    <citation type="journal article" date="2013" name="Genome Biol.">
        <title>Comparative genomics of the core and accessory genomes of 48 Sinorhizobium strains comprising five genospecies.</title>
        <authorList>
            <person name="Sugawara M."/>
            <person name="Epstein B."/>
            <person name="Badgley B.D."/>
            <person name="Unno T."/>
            <person name="Xu L."/>
            <person name="Reese J."/>
            <person name="Gyaneshwar P."/>
            <person name="Denny R."/>
            <person name="Mudge J."/>
            <person name="Bharti A.K."/>
            <person name="Farmer A.D."/>
            <person name="May G.D."/>
            <person name="Woodward J.E."/>
            <person name="Medigue C."/>
            <person name="Vallenet D."/>
            <person name="Lajus A."/>
            <person name="Rouy Z."/>
            <person name="Martinez-Vaz B."/>
            <person name="Tiffin P."/>
            <person name="Young N.D."/>
            <person name="Sadowsky M.J."/>
        </authorList>
    </citation>
    <scope>NUCLEOTIDE SEQUENCE [LARGE SCALE GENOMIC DNA]</scope>
    <source>
        <strain evidence="6 7">USDA4894</strain>
    </source>
</reference>
<comment type="cofactor">
    <cofactor evidence="1">
        <name>Mg(2+)</name>
        <dbReference type="ChEBI" id="CHEBI:18420"/>
    </cofactor>
</comment>
<dbReference type="GO" id="GO:1901911">
    <property type="term" value="P:adenosine 5'-(hexahydrogen pentaphosphate) catabolic process"/>
    <property type="evidence" value="ECO:0007669"/>
    <property type="project" value="TreeGrafter"/>
</dbReference>
<dbReference type="GO" id="GO:0071543">
    <property type="term" value="P:diphosphoinositol polyphosphate metabolic process"/>
    <property type="evidence" value="ECO:0007669"/>
    <property type="project" value="TreeGrafter"/>
</dbReference>
<keyword evidence="7" id="KW-1185">Reference proteome</keyword>
<evidence type="ECO:0000259" key="5">
    <source>
        <dbReference type="PROSITE" id="PS51462"/>
    </source>
</evidence>
<proteinExistence type="predicted"/>
<dbReference type="GO" id="GO:0046872">
    <property type="term" value="F:metal ion binding"/>
    <property type="evidence" value="ECO:0007669"/>
    <property type="project" value="UniProtKB-KW"/>
</dbReference>
<dbReference type="GO" id="GO:1901907">
    <property type="term" value="P:diadenosine pentaphosphate catabolic process"/>
    <property type="evidence" value="ECO:0007669"/>
    <property type="project" value="TreeGrafter"/>
</dbReference>
<keyword evidence="2" id="KW-0479">Metal-binding</keyword>
<protein>
    <submittedName>
        <fullName evidence="6">NUDIX domain-containing protein</fullName>
    </submittedName>
</protein>
<dbReference type="GO" id="GO:0034431">
    <property type="term" value="F:bis(5'-adenosyl)-hexaphosphatase activity"/>
    <property type="evidence" value="ECO:0007669"/>
    <property type="project" value="TreeGrafter"/>
</dbReference>
<evidence type="ECO:0000256" key="3">
    <source>
        <dbReference type="ARBA" id="ARBA00022801"/>
    </source>
</evidence>
<comment type="caution">
    <text evidence="6">The sequence shown here is derived from an EMBL/GenBank/DDBJ whole genome shotgun (WGS) entry which is preliminary data.</text>
</comment>
<evidence type="ECO:0000256" key="1">
    <source>
        <dbReference type="ARBA" id="ARBA00001946"/>
    </source>
</evidence>
<sequence>MSQEAPEVESNELHETEDVEQAGAICIRRSNEATSEVLLVASLRHGRWGLPKGHIEEHETSKSTAEREAFEEAGVIGSADAQPFGSYHYFKDSSTRRHRVTVHMMKMRAVANSFPEKTIRKTKWFPVDEAARAASQPGLRALLLKLR</sequence>
<dbReference type="PROSITE" id="PS00893">
    <property type="entry name" value="NUDIX_BOX"/>
    <property type="match status" value="1"/>
</dbReference>
<dbReference type="AlphaFoldDB" id="A0A6N7L8F2"/>
<dbReference type="SUPFAM" id="SSF55811">
    <property type="entry name" value="Nudix"/>
    <property type="match status" value="1"/>
</dbReference>
<keyword evidence="4" id="KW-0460">Magnesium</keyword>
<dbReference type="GO" id="GO:0005737">
    <property type="term" value="C:cytoplasm"/>
    <property type="evidence" value="ECO:0007669"/>
    <property type="project" value="TreeGrafter"/>
</dbReference>
<dbReference type="PROSITE" id="PS51462">
    <property type="entry name" value="NUDIX"/>
    <property type="match status" value="1"/>
</dbReference>
<dbReference type="OrthoDB" id="7066910at2"/>
<organism evidence="6 7">
    <name type="scientific">Sinorhizobium terangae</name>
    <dbReference type="NCBI Taxonomy" id="110322"/>
    <lineage>
        <taxon>Bacteria</taxon>
        <taxon>Pseudomonadati</taxon>
        <taxon>Pseudomonadota</taxon>
        <taxon>Alphaproteobacteria</taxon>
        <taxon>Hyphomicrobiales</taxon>
        <taxon>Rhizobiaceae</taxon>
        <taxon>Sinorhizobium/Ensifer group</taxon>
        <taxon>Sinorhizobium</taxon>
    </lineage>
</organism>
<dbReference type="InterPro" id="IPR000086">
    <property type="entry name" value="NUDIX_hydrolase_dom"/>
</dbReference>
<dbReference type="InterPro" id="IPR015797">
    <property type="entry name" value="NUDIX_hydrolase-like_dom_sf"/>
</dbReference>
<dbReference type="GO" id="GO:1901909">
    <property type="term" value="P:diadenosine hexaphosphate catabolic process"/>
    <property type="evidence" value="ECO:0007669"/>
    <property type="project" value="TreeGrafter"/>
</dbReference>
<dbReference type="InterPro" id="IPR020084">
    <property type="entry name" value="NUDIX_hydrolase_CS"/>
</dbReference>
<dbReference type="PANTHER" id="PTHR12629:SF0">
    <property type="entry name" value="DIPHOSPHOINOSITOL-POLYPHOSPHATE DIPHOSPHATASE"/>
    <property type="match status" value="1"/>
</dbReference>
<evidence type="ECO:0000256" key="4">
    <source>
        <dbReference type="ARBA" id="ARBA00022842"/>
    </source>
</evidence>
<dbReference type="GO" id="GO:0008486">
    <property type="term" value="F:diphosphoinositol-polyphosphate diphosphatase activity"/>
    <property type="evidence" value="ECO:0007669"/>
    <property type="project" value="TreeGrafter"/>
</dbReference>
<feature type="domain" description="Nudix hydrolase" evidence="5">
    <location>
        <begin position="18"/>
        <end position="147"/>
    </location>
</feature>
<accession>A0A6N7L8F2</accession>
<evidence type="ECO:0000256" key="2">
    <source>
        <dbReference type="ARBA" id="ARBA00022723"/>
    </source>
</evidence>
<keyword evidence="3" id="KW-0378">Hydrolase</keyword>
<dbReference type="EMBL" id="WITC01000023">
    <property type="protein sequence ID" value="MQX14002.1"/>
    <property type="molecule type" value="Genomic_DNA"/>
</dbReference>
<dbReference type="Gene3D" id="3.90.79.10">
    <property type="entry name" value="Nucleoside Triphosphate Pyrophosphohydrolase"/>
    <property type="match status" value="1"/>
</dbReference>
<evidence type="ECO:0000313" key="7">
    <source>
        <dbReference type="Proteomes" id="UP000439983"/>
    </source>
</evidence>
<dbReference type="CDD" id="cd04666">
    <property type="entry name" value="NUDIX_DIPP2_like_Nudt4"/>
    <property type="match status" value="1"/>
</dbReference>
<dbReference type="RefSeq" id="WP_153437155.1">
    <property type="nucleotide sequence ID" value="NZ_CP121660.1"/>
</dbReference>